<keyword evidence="2" id="KW-0472">Membrane</keyword>
<keyword evidence="2" id="KW-1133">Transmembrane helix</keyword>
<accession>A0AAD8L889</accession>
<evidence type="ECO:0000256" key="1">
    <source>
        <dbReference type="SAM" id="MobiDB-lite"/>
    </source>
</evidence>
<name>A0AAD8L889_TARER</name>
<evidence type="ECO:0000313" key="4">
    <source>
        <dbReference type="Proteomes" id="UP001229421"/>
    </source>
</evidence>
<dbReference type="AlphaFoldDB" id="A0AAD8L889"/>
<dbReference type="PANTHER" id="PTHR36784:SF1">
    <property type="entry name" value="HISTONE-LYSINE N-METHYLTRANSFERASE"/>
    <property type="match status" value="1"/>
</dbReference>
<reference evidence="3" key="1">
    <citation type="journal article" date="2023" name="bioRxiv">
        <title>Improved chromosome-level genome assembly for marigold (Tagetes erecta).</title>
        <authorList>
            <person name="Jiang F."/>
            <person name="Yuan L."/>
            <person name="Wang S."/>
            <person name="Wang H."/>
            <person name="Xu D."/>
            <person name="Wang A."/>
            <person name="Fan W."/>
        </authorList>
    </citation>
    <scope>NUCLEOTIDE SEQUENCE</scope>
    <source>
        <strain evidence="3">WSJ</strain>
        <tissue evidence="3">Leaf</tissue>
    </source>
</reference>
<feature type="transmembrane region" description="Helical" evidence="2">
    <location>
        <begin position="152"/>
        <end position="172"/>
    </location>
</feature>
<keyword evidence="4" id="KW-1185">Reference proteome</keyword>
<sequence>MNRLTRRWKNVSSDENDHDNGDGNFSLPTSSGFEPMDTGEQEELIRLLETSLAQQSRFWRYIWFYTFIAARICRIDLLLCGISHLLHSCTNNKSLGIDWAAVLACSMAIAGLLHSSQSHRRYLWFSCFSGVLLAAFWLYYMLKLPKFRWDVIWLPFAPLSGAGLCLYVDSLFDGSSEEIKKLQSYMYAYKAR</sequence>
<dbReference type="Proteomes" id="UP001229421">
    <property type="component" value="Unassembled WGS sequence"/>
</dbReference>
<feature type="region of interest" description="Disordered" evidence="1">
    <location>
        <begin position="1"/>
        <end position="34"/>
    </location>
</feature>
<evidence type="ECO:0000256" key="2">
    <source>
        <dbReference type="SAM" id="Phobius"/>
    </source>
</evidence>
<evidence type="ECO:0000313" key="3">
    <source>
        <dbReference type="EMBL" id="KAK1437579.1"/>
    </source>
</evidence>
<protein>
    <submittedName>
        <fullName evidence="3">Uncharacterized protein</fullName>
    </submittedName>
</protein>
<dbReference type="EMBL" id="JAUHHV010000001">
    <property type="protein sequence ID" value="KAK1437579.1"/>
    <property type="molecule type" value="Genomic_DNA"/>
</dbReference>
<comment type="caution">
    <text evidence="3">The sequence shown here is derived from an EMBL/GenBank/DDBJ whole genome shotgun (WGS) entry which is preliminary data.</text>
</comment>
<feature type="transmembrane region" description="Helical" evidence="2">
    <location>
        <begin position="62"/>
        <end position="85"/>
    </location>
</feature>
<feature type="transmembrane region" description="Helical" evidence="2">
    <location>
        <begin position="122"/>
        <end position="140"/>
    </location>
</feature>
<gene>
    <name evidence="3" type="ORF">QVD17_03373</name>
</gene>
<proteinExistence type="predicted"/>
<feature type="transmembrane region" description="Helical" evidence="2">
    <location>
        <begin position="97"/>
        <end position="115"/>
    </location>
</feature>
<keyword evidence="2" id="KW-0812">Transmembrane</keyword>
<dbReference type="PANTHER" id="PTHR36784">
    <property type="entry name" value="HISTONE-LYSINE N-METHYLTRANSFERASE"/>
    <property type="match status" value="1"/>
</dbReference>
<organism evidence="3 4">
    <name type="scientific">Tagetes erecta</name>
    <name type="common">African marigold</name>
    <dbReference type="NCBI Taxonomy" id="13708"/>
    <lineage>
        <taxon>Eukaryota</taxon>
        <taxon>Viridiplantae</taxon>
        <taxon>Streptophyta</taxon>
        <taxon>Embryophyta</taxon>
        <taxon>Tracheophyta</taxon>
        <taxon>Spermatophyta</taxon>
        <taxon>Magnoliopsida</taxon>
        <taxon>eudicotyledons</taxon>
        <taxon>Gunneridae</taxon>
        <taxon>Pentapetalae</taxon>
        <taxon>asterids</taxon>
        <taxon>campanulids</taxon>
        <taxon>Asterales</taxon>
        <taxon>Asteraceae</taxon>
        <taxon>Asteroideae</taxon>
        <taxon>Heliantheae alliance</taxon>
        <taxon>Tageteae</taxon>
        <taxon>Tagetes</taxon>
    </lineage>
</organism>